<keyword evidence="1 2" id="KW-0103">Bromodomain</keyword>
<dbReference type="Proteomes" id="UP000305948">
    <property type="component" value="Unassembled WGS sequence"/>
</dbReference>
<dbReference type="PANTHER" id="PTHR22881:SF27">
    <property type="entry name" value="BROMODOMAIN CONTAINING 7_9"/>
    <property type="match status" value="1"/>
</dbReference>
<feature type="compositionally biased region" description="Low complexity" evidence="3">
    <location>
        <begin position="221"/>
        <end position="237"/>
    </location>
</feature>
<dbReference type="SUPFAM" id="SSF47370">
    <property type="entry name" value="Bromodomain"/>
    <property type="match status" value="1"/>
</dbReference>
<proteinExistence type="predicted"/>
<feature type="region of interest" description="Disordered" evidence="3">
    <location>
        <begin position="207"/>
        <end position="258"/>
    </location>
</feature>
<gene>
    <name evidence="5" type="ORF">OE88DRAFT_1658979</name>
</gene>
<name>A0A5C3N0P7_9AGAM</name>
<dbReference type="OrthoDB" id="21449at2759"/>
<organism evidence="5 6">
    <name type="scientific">Heliocybe sulcata</name>
    <dbReference type="NCBI Taxonomy" id="5364"/>
    <lineage>
        <taxon>Eukaryota</taxon>
        <taxon>Fungi</taxon>
        <taxon>Dikarya</taxon>
        <taxon>Basidiomycota</taxon>
        <taxon>Agaricomycotina</taxon>
        <taxon>Agaricomycetes</taxon>
        <taxon>Gloeophyllales</taxon>
        <taxon>Gloeophyllaceae</taxon>
        <taxon>Heliocybe</taxon>
    </lineage>
</organism>
<evidence type="ECO:0000256" key="2">
    <source>
        <dbReference type="PROSITE-ProRule" id="PRU00035"/>
    </source>
</evidence>
<dbReference type="EMBL" id="ML213511">
    <property type="protein sequence ID" value="TFK51184.1"/>
    <property type="molecule type" value="Genomic_DNA"/>
</dbReference>
<dbReference type="Pfam" id="PF00439">
    <property type="entry name" value="Bromodomain"/>
    <property type="match status" value="1"/>
</dbReference>
<keyword evidence="6" id="KW-1185">Reference proteome</keyword>
<dbReference type="PANTHER" id="PTHR22881">
    <property type="entry name" value="BROMODOMAIN CONTAINING PROTEIN"/>
    <property type="match status" value="1"/>
</dbReference>
<dbReference type="InterPro" id="IPR001487">
    <property type="entry name" value="Bromodomain"/>
</dbReference>
<dbReference type="CDD" id="cd04369">
    <property type="entry name" value="Bromodomain"/>
    <property type="match status" value="1"/>
</dbReference>
<protein>
    <recommendedName>
        <fullName evidence="4">Bromo domain-containing protein</fullName>
    </recommendedName>
</protein>
<dbReference type="PRINTS" id="PR00503">
    <property type="entry name" value="BROMODOMAIN"/>
</dbReference>
<sequence>MSADFDDVDAVSPSSHEGLIDAGGSEDVNEATPRPSGSGIKLVLPALKLGKLMKKGKKYKGSPFMYDEGIKKAPRPVKLKPLKEVLAKLIAQIQKKDDYAFFLRPVDVSKVPRYTDIIKQPMDFGTMSKLVRDGRYRSLDQFSNDFHLVINNAKTFNPPGTLYHTEASKIEAWGDEHIAKARLSVIEHETDWNIDIEHEDSAMLEGDEERGTPMDVDGTVTNAPSPSVTSAAATPAPGRRRRKVPQAQGTISESIDEYGRLPGSKEGLGAFPYNSDWAAMMLSLKLKGKKKRTKKERLKMEKGGPPYAPDGSLDYAELDDPFLVLSVLAPEQLEVPRLMPLYPPTPSDPTRLPHIAPVSLPLDRPLPVTEKSLCIRKTIPGRQIQRRHWTVNRSVSTRGRGKGGDDDESNNAPAREPREAHALDYGSFAVLLGKLEQEMQARGVNSPLDTEQKVKDVIQSSVQASGHTTSDPGKSTQVEWTEPDYWSKSNSVEAQGYVRDVVYGGVDGLAYVQSLTRFVQPLQNEARDSLNYSKSGLGMPLARYVEKNVVDPITGRRHRLLSETVLGLSNPKAPLSPTVTDQIARSLNVYPEATRSLSLLQSITSCPIDMASLIRIPNELFLAESEWVGANYREAKLKEEEAEKEKKLAEEPEKNAAEYLAFAIKSHREAEAANAGTASTAPFSEGPEFYQYVIDSSNRLFEELEERRRATGSIAIDGEGVTEDPTVRRLRLSLLALAKRAPLDKIARLPPDLVPAHIRHVVPTLGS</sequence>
<evidence type="ECO:0000313" key="5">
    <source>
        <dbReference type="EMBL" id="TFK51184.1"/>
    </source>
</evidence>
<dbReference type="AlphaFoldDB" id="A0A5C3N0P7"/>
<dbReference type="GO" id="GO:0006325">
    <property type="term" value="P:chromatin organization"/>
    <property type="evidence" value="ECO:0007669"/>
    <property type="project" value="UniProtKB-ARBA"/>
</dbReference>
<dbReference type="InterPro" id="IPR036427">
    <property type="entry name" value="Bromodomain-like_sf"/>
</dbReference>
<dbReference type="InterPro" id="IPR051831">
    <property type="entry name" value="Bromodomain_contain_prot"/>
</dbReference>
<dbReference type="STRING" id="5364.A0A5C3N0P7"/>
<accession>A0A5C3N0P7</accession>
<feature type="domain" description="Bromo" evidence="4">
    <location>
        <begin position="94"/>
        <end position="164"/>
    </location>
</feature>
<evidence type="ECO:0000256" key="3">
    <source>
        <dbReference type="SAM" id="MobiDB-lite"/>
    </source>
</evidence>
<dbReference type="PROSITE" id="PS50014">
    <property type="entry name" value="BROMODOMAIN_2"/>
    <property type="match status" value="1"/>
</dbReference>
<evidence type="ECO:0000259" key="4">
    <source>
        <dbReference type="PROSITE" id="PS50014"/>
    </source>
</evidence>
<reference evidence="5 6" key="1">
    <citation type="journal article" date="2019" name="Nat. Ecol. Evol.">
        <title>Megaphylogeny resolves global patterns of mushroom evolution.</title>
        <authorList>
            <person name="Varga T."/>
            <person name="Krizsan K."/>
            <person name="Foldi C."/>
            <person name="Dima B."/>
            <person name="Sanchez-Garcia M."/>
            <person name="Sanchez-Ramirez S."/>
            <person name="Szollosi G.J."/>
            <person name="Szarkandi J.G."/>
            <person name="Papp V."/>
            <person name="Albert L."/>
            <person name="Andreopoulos W."/>
            <person name="Angelini C."/>
            <person name="Antonin V."/>
            <person name="Barry K.W."/>
            <person name="Bougher N.L."/>
            <person name="Buchanan P."/>
            <person name="Buyck B."/>
            <person name="Bense V."/>
            <person name="Catcheside P."/>
            <person name="Chovatia M."/>
            <person name="Cooper J."/>
            <person name="Damon W."/>
            <person name="Desjardin D."/>
            <person name="Finy P."/>
            <person name="Geml J."/>
            <person name="Haridas S."/>
            <person name="Hughes K."/>
            <person name="Justo A."/>
            <person name="Karasinski D."/>
            <person name="Kautmanova I."/>
            <person name="Kiss B."/>
            <person name="Kocsube S."/>
            <person name="Kotiranta H."/>
            <person name="LaButti K.M."/>
            <person name="Lechner B.E."/>
            <person name="Liimatainen K."/>
            <person name="Lipzen A."/>
            <person name="Lukacs Z."/>
            <person name="Mihaltcheva S."/>
            <person name="Morgado L.N."/>
            <person name="Niskanen T."/>
            <person name="Noordeloos M.E."/>
            <person name="Ohm R.A."/>
            <person name="Ortiz-Santana B."/>
            <person name="Ovrebo C."/>
            <person name="Racz N."/>
            <person name="Riley R."/>
            <person name="Savchenko A."/>
            <person name="Shiryaev A."/>
            <person name="Soop K."/>
            <person name="Spirin V."/>
            <person name="Szebenyi C."/>
            <person name="Tomsovsky M."/>
            <person name="Tulloss R.E."/>
            <person name="Uehling J."/>
            <person name="Grigoriev I.V."/>
            <person name="Vagvolgyi C."/>
            <person name="Papp T."/>
            <person name="Martin F.M."/>
            <person name="Miettinen O."/>
            <person name="Hibbett D.S."/>
            <person name="Nagy L.G."/>
        </authorList>
    </citation>
    <scope>NUCLEOTIDE SEQUENCE [LARGE SCALE GENOMIC DNA]</scope>
    <source>
        <strain evidence="5 6">OMC1185</strain>
    </source>
</reference>
<feature type="region of interest" description="Disordered" evidence="3">
    <location>
        <begin position="385"/>
        <end position="420"/>
    </location>
</feature>
<dbReference type="SMART" id="SM00297">
    <property type="entry name" value="BROMO"/>
    <property type="match status" value="1"/>
</dbReference>
<dbReference type="Gene3D" id="1.20.920.10">
    <property type="entry name" value="Bromodomain-like"/>
    <property type="match status" value="1"/>
</dbReference>
<evidence type="ECO:0000313" key="6">
    <source>
        <dbReference type="Proteomes" id="UP000305948"/>
    </source>
</evidence>
<evidence type="ECO:0000256" key="1">
    <source>
        <dbReference type="ARBA" id="ARBA00023117"/>
    </source>
</evidence>
<feature type="region of interest" description="Disordered" evidence="3">
    <location>
        <begin position="1"/>
        <end position="36"/>
    </location>
</feature>